<evidence type="ECO:0000256" key="7">
    <source>
        <dbReference type="ARBA" id="ARBA00023125"/>
    </source>
</evidence>
<dbReference type="SUPFAM" id="SSF46689">
    <property type="entry name" value="Homeodomain-like"/>
    <property type="match status" value="2"/>
</dbReference>
<dbReference type="InterPro" id="IPR018062">
    <property type="entry name" value="HTH_AraC-typ_CS"/>
</dbReference>
<dbReference type="GO" id="GO:0005737">
    <property type="term" value="C:cytoplasm"/>
    <property type="evidence" value="ECO:0007669"/>
    <property type="project" value="UniProtKB-SubCell"/>
</dbReference>
<evidence type="ECO:0000256" key="9">
    <source>
        <dbReference type="ARBA" id="ARBA00024867"/>
    </source>
</evidence>
<dbReference type="Gene3D" id="1.10.10.60">
    <property type="entry name" value="Homeodomain-like"/>
    <property type="match status" value="2"/>
</dbReference>
<dbReference type="CDD" id="cd17536">
    <property type="entry name" value="REC_YesN-like"/>
    <property type="match status" value="1"/>
</dbReference>
<dbReference type="Pfam" id="PF00072">
    <property type="entry name" value="Response_reg"/>
    <property type="match status" value="1"/>
</dbReference>
<dbReference type="GO" id="GO:0000160">
    <property type="term" value="P:phosphorelay signal transduction system"/>
    <property type="evidence" value="ECO:0007669"/>
    <property type="project" value="UniProtKB-KW"/>
</dbReference>
<organism evidence="13 14">
    <name type="scientific">Dysosmobacter segnis</name>
    <dbReference type="NCBI Taxonomy" id="2763042"/>
    <lineage>
        <taxon>Bacteria</taxon>
        <taxon>Bacillati</taxon>
        <taxon>Bacillota</taxon>
        <taxon>Clostridia</taxon>
        <taxon>Eubacteriales</taxon>
        <taxon>Oscillospiraceae</taxon>
        <taxon>Dysosmobacter</taxon>
    </lineage>
</organism>
<dbReference type="Pfam" id="PF12833">
    <property type="entry name" value="HTH_18"/>
    <property type="match status" value="1"/>
</dbReference>
<dbReference type="PROSITE" id="PS01124">
    <property type="entry name" value="HTH_ARAC_FAMILY_2"/>
    <property type="match status" value="1"/>
</dbReference>
<dbReference type="InterPro" id="IPR001789">
    <property type="entry name" value="Sig_transdc_resp-reg_receiver"/>
</dbReference>
<feature type="modified residue" description="4-aspartylphosphate" evidence="10">
    <location>
        <position position="55"/>
    </location>
</feature>
<proteinExistence type="predicted"/>
<evidence type="ECO:0000313" key="14">
    <source>
        <dbReference type="Proteomes" id="UP000620327"/>
    </source>
</evidence>
<dbReference type="Gene3D" id="3.40.50.2300">
    <property type="match status" value="1"/>
</dbReference>
<dbReference type="SMART" id="SM00342">
    <property type="entry name" value="HTH_ARAC"/>
    <property type="match status" value="1"/>
</dbReference>
<dbReference type="AlphaFoldDB" id="A0A923MHG4"/>
<dbReference type="PROSITE" id="PS50110">
    <property type="entry name" value="RESPONSE_REGULATORY"/>
    <property type="match status" value="1"/>
</dbReference>
<evidence type="ECO:0000256" key="1">
    <source>
        <dbReference type="ARBA" id="ARBA00004496"/>
    </source>
</evidence>
<comment type="caution">
    <text evidence="13">The sequence shown here is derived from an EMBL/GenBank/DDBJ whole genome shotgun (WGS) entry which is preliminary data.</text>
</comment>
<dbReference type="PRINTS" id="PR00032">
    <property type="entry name" value="HTHARAC"/>
</dbReference>
<dbReference type="SMART" id="SM00448">
    <property type="entry name" value="REC"/>
    <property type="match status" value="1"/>
</dbReference>
<evidence type="ECO:0000256" key="8">
    <source>
        <dbReference type="ARBA" id="ARBA00023163"/>
    </source>
</evidence>
<dbReference type="EMBL" id="JACOQI010000005">
    <property type="protein sequence ID" value="MBC5770140.1"/>
    <property type="molecule type" value="Genomic_DNA"/>
</dbReference>
<comment type="subcellular location">
    <subcellularLocation>
        <location evidence="1">Cytoplasm</location>
    </subcellularLocation>
</comment>
<dbReference type="InterPro" id="IPR011006">
    <property type="entry name" value="CheY-like_superfamily"/>
</dbReference>
<keyword evidence="6" id="KW-0805">Transcription regulation</keyword>
<sequence>MLKVVVVEDEELVRKGIVLTVDWAGAGCAVVGEAANGEEGLEVIRRYRPDLIVTDIRMPKLDGIEMLRRLREEGNRAHVVFLTAYSDFSYAQSALKLGAADYLLKPFHDGELEETIARIRSRAQTAAPAAPAAPVLPEGQGPEKSKYVREALTYLSEHYNDPDISVSSVARSLGVSDGHLSHVFKKETSYTLSAYLTNYRMHKATELLRDCRVKVYEVAESVGYRDIAYFSSAFKKSVGMSPSEYQKRCQ</sequence>
<keyword evidence="4 10" id="KW-0597">Phosphoprotein</keyword>
<dbReference type="PROSITE" id="PS00041">
    <property type="entry name" value="HTH_ARAC_FAMILY_1"/>
    <property type="match status" value="1"/>
</dbReference>
<accession>A0A923MHG4</accession>
<keyword evidence="3" id="KW-0963">Cytoplasm</keyword>
<evidence type="ECO:0000256" key="6">
    <source>
        <dbReference type="ARBA" id="ARBA00023015"/>
    </source>
</evidence>
<dbReference type="RefSeq" id="WP_187014429.1">
    <property type="nucleotide sequence ID" value="NZ_JACOQI010000005.1"/>
</dbReference>
<reference evidence="13" key="1">
    <citation type="submission" date="2020-08" db="EMBL/GenBank/DDBJ databases">
        <title>Genome public.</title>
        <authorList>
            <person name="Liu C."/>
            <person name="Sun Q."/>
        </authorList>
    </citation>
    <scope>NUCLEOTIDE SEQUENCE</scope>
    <source>
        <strain evidence="13">BX15</strain>
    </source>
</reference>
<keyword evidence="5" id="KW-0902">Two-component regulatory system</keyword>
<dbReference type="InterPro" id="IPR018060">
    <property type="entry name" value="HTH_AraC"/>
</dbReference>
<dbReference type="GO" id="GO:0043565">
    <property type="term" value="F:sequence-specific DNA binding"/>
    <property type="evidence" value="ECO:0007669"/>
    <property type="project" value="InterPro"/>
</dbReference>
<dbReference type="SUPFAM" id="SSF52172">
    <property type="entry name" value="CheY-like"/>
    <property type="match status" value="1"/>
</dbReference>
<evidence type="ECO:0000256" key="5">
    <source>
        <dbReference type="ARBA" id="ARBA00023012"/>
    </source>
</evidence>
<evidence type="ECO:0000313" key="13">
    <source>
        <dbReference type="EMBL" id="MBC5770140.1"/>
    </source>
</evidence>
<feature type="domain" description="HTH araC/xylS-type" evidence="11">
    <location>
        <begin position="149"/>
        <end position="248"/>
    </location>
</feature>
<name>A0A923MHG4_9FIRM</name>
<keyword evidence="14" id="KW-1185">Reference proteome</keyword>
<keyword evidence="7" id="KW-0238">DNA-binding</keyword>
<dbReference type="PANTHER" id="PTHR42713:SF3">
    <property type="entry name" value="TRANSCRIPTIONAL REGULATORY PROTEIN HPTR"/>
    <property type="match status" value="1"/>
</dbReference>
<evidence type="ECO:0000256" key="10">
    <source>
        <dbReference type="PROSITE-ProRule" id="PRU00169"/>
    </source>
</evidence>
<gene>
    <name evidence="13" type="ORF">H8Z83_07375</name>
</gene>
<evidence type="ECO:0000259" key="12">
    <source>
        <dbReference type="PROSITE" id="PS50110"/>
    </source>
</evidence>
<evidence type="ECO:0000259" key="11">
    <source>
        <dbReference type="PROSITE" id="PS01124"/>
    </source>
</evidence>
<feature type="domain" description="Response regulatory" evidence="12">
    <location>
        <begin position="3"/>
        <end position="120"/>
    </location>
</feature>
<dbReference type="InterPro" id="IPR051552">
    <property type="entry name" value="HptR"/>
</dbReference>
<dbReference type="Proteomes" id="UP000620327">
    <property type="component" value="Unassembled WGS sequence"/>
</dbReference>
<dbReference type="InterPro" id="IPR009057">
    <property type="entry name" value="Homeodomain-like_sf"/>
</dbReference>
<keyword evidence="8" id="KW-0804">Transcription</keyword>
<evidence type="ECO:0000256" key="2">
    <source>
        <dbReference type="ARBA" id="ARBA00018672"/>
    </source>
</evidence>
<evidence type="ECO:0000256" key="4">
    <source>
        <dbReference type="ARBA" id="ARBA00022553"/>
    </source>
</evidence>
<dbReference type="GO" id="GO:0003700">
    <property type="term" value="F:DNA-binding transcription factor activity"/>
    <property type="evidence" value="ECO:0007669"/>
    <property type="project" value="InterPro"/>
</dbReference>
<comment type="function">
    <text evidence="9">May play the central regulatory role in sporulation. It may be an element of the effector pathway responsible for the activation of sporulation genes in response to nutritional stress. Spo0A may act in concert with spo0H (a sigma factor) to control the expression of some genes that are critical to the sporulation process.</text>
</comment>
<dbReference type="InterPro" id="IPR020449">
    <property type="entry name" value="Tscrpt_reg_AraC-type_HTH"/>
</dbReference>
<evidence type="ECO:0000256" key="3">
    <source>
        <dbReference type="ARBA" id="ARBA00022490"/>
    </source>
</evidence>
<dbReference type="PANTHER" id="PTHR42713">
    <property type="entry name" value="HISTIDINE KINASE-RELATED"/>
    <property type="match status" value="1"/>
</dbReference>
<protein>
    <recommendedName>
        <fullName evidence="2">Stage 0 sporulation protein A homolog</fullName>
    </recommendedName>
</protein>